<dbReference type="EMBL" id="PZQS01000014">
    <property type="protein sequence ID" value="PVD18568.1"/>
    <property type="molecule type" value="Genomic_DNA"/>
</dbReference>
<keyword evidence="3" id="KW-1185">Reference proteome</keyword>
<sequence length="177" mass="19603">MSPEVACVSRALIKRVCQESQHVSLTRLPLVTLVLATHTFLRSHHHQQHQHHNHHCRRRHRSTTPPTTTTADTTTTSTSTSAVTSNAVRGRQATPTTVTTRRRHVHLAAQHLGVWSAACSNHSTCSGKPPRSPPTPQAATDSPRYTWQSSTQIGMFFLHISTAPNHFLPTGMLKVSY</sequence>
<name>A0A2T7NBL9_POMCA</name>
<evidence type="ECO:0000313" key="3">
    <source>
        <dbReference type="Proteomes" id="UP000245119"/>
    </source>
</evidence>
<feature type="compositionally biased region" description="Low complexity" evidence="1">
    <location>
        <begin position="63"/>
        <end position="98"/>
    </location>
</feature>
<accession>A0A2T7NBL9</accession>
<feature type="region of interest" description="Disordered" evidence="1">
    <location>
        <begin position="120"/>
        <end position="143"/>
    </location>
</feature>
<dbReference type="AlphaFoldDB" id="A0A2T7NBL9"/>
<feature type="compositionally biased region" description="Basic residues" evidence="1">
    <location>
        <begin position="44"/>
        <end position="62"/>
    </location>
</feature>
<comment type="caution">
    <text evidence="2">The sequence shown here is derived from an EMBL/GenBank/DDBJ whole genome shotgun (WGS) entry which is preliminary data.</text>
</comment>
<evidence type="ECO:0000256" key="1">
    <source>
        <dbReference type="SAM" id="MobiDB-lite"/>
    </source>
</evidence>
<reference evidence="2 3" key="1">
    <citation type="submission" date="2018-04" db="EMBL/GenBank/DDBJ databases">
        <title>The genome of golden apple snail Pomacea canaliculata provides insight into stress tolerance and invasive adaptation.</title>
        <authorList>
            <person name="Liu C."/>
            <person name="Liu B."/>
            <person name="Ren Y."/>
            <person name="Zhang Y."/>
            <person name="Wang H."/>
            <person name="Li S."/>
            <person name="Jiang F."/>
            <person name="Yin L."/>
            <person name="Zhang G."/>
            <person name="Qian W."/>
            <person name="Fan W."/>
        </authorList>
    </citation>
    <scope>NUCLEOTIDE SEQUENCE [LARGE SCALE GENOMIC DNA]</scope>
    <source>
        <strain evidence="2">SZHN2017</strain>
        <tissue evidence="2">Muscle</tissue>
    </source>
</reference>
<protein>
    <submittedName>
        <fullName evidence="2">Uncharacterized protein</fullName>
    </submittedName>
</protein>
<evidence type="ECO:0000313" key="2">
    <source>
        <dbReference type="EMBL" id="PVD18568.1"/>
    </source>
</evidence>
<gene>
    <name evidence="2" type="ORF">C0Q70_21118</name>
</gene>
<dbReference type="Proteomes" id="UP000245119">
    <property type="component" value="Linkage Group LG14"/>
</dbReference>
<organism evidence="2 3">
    <name type="scientific">Pomacea canaliculata</name>
    <name type="common">Golden apple snail</name>
    <dbReference type="NCBI Taxonomy" id="400727"/>
    <lineage>
        <taxon>Eukaryota</taxon>
        <taxon>Metazoa</taxon>
        <taxon>Spiralia</taxon>
        <taxon>Lophotrochozoa</taxon>
        <taxon>Mollusca</taxon>
        <taxon>Gastropoda</taxon>
        <taxon>Caenogastropoda</taxon>
        <taxon>Architaenioglossa</taxon>
        <taxon>Ampullarioidea</taxon>
        <taxon>Ampullariidae</taxon>
        <taxon>Pomacea</taxon>
    </lineage>
</organism>
<feature type="region of interest" description="Disordered" evidence="1">
    <location>
        <begin position="44"/>
        <end position="98"/>
    </location>
</feature>
<proteinExistence type="predicted"/>